<evidence type="ECO:0000256" key="2">
    <source>
        <dbReference type="ARBA" id="ARBA00022741"/>
    </source>
</evidence>
<dbReference type="GO" id="GO:0005524">
    <property type="term" value="F:ATP binding"/>
    <property type="evidence" value="ECO:0007669"/>
    <property type="project" value="UniProtKB-KW"/>
</dbReference>
<dbReference type="InterPro" id="IPR051681">
    <property type="entry name" value="Ser/Thr_Kinases-Pseudokinases"/>
</dbReference>
<name>A0A8H3LZW0_9GLOM</name>
<dbReference type="OrthoDB" id="2420377at2759"/>
<organism evidence="6 7">
    <name type="scientific">Rhizophagus clarus</name>
    <dbReference type="NCBI Taxonomy" id="94130"/>
    <lineage>
        <taxon>Eukaryota</taxon>
        <taxon>Fungi</taxon>
        <taxon>Fungi incertae sedis</taxon>
        <taxon>Mucoromycota</taxon>
        <taxon>Glomeromycotina</taxon>
        <taxon>Glomeromycetes</taxon>
        <taxon>Glomerales</taxon>
        <taxon>Glomeraceae</taxon>
        <taxon>Rhizophagus</taxon>
    </lineage>
</organism>
<dbReference type="EMBL" id="BLAL01000242">
    <property type="protein sequence ID" value="GES95351.1"/>
    <property type="molecule type" value="Genomic_DNA"/>
</dbReference>
<feature type="domain" description="Protein kinase" evidence="5">
    <location>
        <begin position="540"/>
        <end position="832"/>
    </location>
</feature>
<evidence type="ECO:0000256" key="4">
    <source>
        <dbReference type="ARBA" id="ARBA00022840"/>
    </source>
</evidence>
<evidence type="ECO:0000256" key="3">
    <source>
        <dbReference type="ARBA" id="ARBA00022777"/>
    </source>
</evidence>
<keyword evidence="2" id="KW-0547">Nucleotide-binding</keyword>
<gene>
    <name evidence="6" type="ORF">RCL2_002202500</name>
</gene>
<proteinExistence type="predicted"/>
<dbReference type="Pfam" id="PF07714">
    <property type="entry name" value="PK_Tyr_Ser-Thr"/>
    <property type="match status" value="1"/>
</dbReference>
<dbReference type="SUPFAM" id="SSF56112">
    <property type="entry name" value="Protein kinase-like (PK-like)"/>
    <property type="match status" value="1"/>
</dbReference>
<dbReference type="InterPro" id="IPR011009">
    <property type="entry name" value="Kinase-like_dom_sf"/>
</dbReference>
<evidence type="ECO:0000256" key="1">
    <source>
        <dbReference type="ARBA" id="ARBA00022679"/>
    </source>
</evidence>
<dbReference type="PANTHER" id="PTHR44329:SF288">
    <property type="entry name" value="MITOGEN-ACTIVATED PROTEIN KINASE KINASE KINASE 20"/>
    <property type="match status" value="1"/>
</dbReference>
<accession>A0A8H3LZW0</accession>
<protein>
    <submittedName>
        <fullName evidence="6">Kinase-like domain-containing protein</fullName>
    </submittedName>
</protein>
<dbReference type="CDD" id="cd00180">
    <property type="entry name" value="PKc"/>
    <property type="match status" value="1"/>
</dbReference>
<dbReference type="InterPro" id="IPR000719">
    <property type="entry name" value="Prot_kinase_dom"/>
</dbReference>
<dbReference type="Proteomes" id="UP000615446">
    <property type="component" value="Unassembled WGS sequence"/>
</dbReference>
<dbReference type="AlphaFoldDB" id="A0A8H3LZW0"/>
<dbReference type="PROSITE" id="PS50011">
    <property type="entry name" value="PROTEIN_KINASE_DOM"/>
    <property type="match status" value="1"/>
</dbReference>
<keyword evidence="1" id="KW-0808">Transferase</keyword>
<sequence length="860" mass="102140">MEFLKENFTNWSSENEIIDNFIQEKQLEYKRGVVFEWIPYDKFIGIEKIGKSNIATAIWEEGPLCYYEYEEEWIRSSDERVVLIYLFDSGDIANEFINKIKSYLLEEGNYGISQNPDTKDYILVFNEGLLVYHCKKCGERYNYQYENYEHGFEFEMDEMNNCCDLIFEWIPYNELTEIEELGKGGIGKFHVAIWKEGPLCYDTFEKEWLRQPYIEIVLKHLSCSENLNDESLSEVTVSYESYGISQNPSTKDYILVVNNKYYKYCKECNKEYIKLDYNYCESCLIKYLESNFINWTSKDEKIDDFIQKKQLKICIERSAIFEWIPYDEFIDIKEIGDNCLTTAIWKKGPLYFDTNGMKWMRKSYEKVCLRYLYNSQNITDEFIDEAEILSDYSYYKTYGCYGISQNPDTKNYVLLFNNEYFNEKYKRKLNKKVLLKYLYNSPNNNSFYSEIMYSIRESHGISQNPITKDFILVLQDKYYCIMCGKKYNNKFEICNTSCILCQTSHKNKKISNLIQEMKLNIDHNSSKFDIMFEWIPYDQFDDIKEIGKGGFSTVYSAIWKDGFLYLKYTSSWIRRPNTRVALKCLHNSQNFIDEFINEVKVYTKQKADNILKIYGISQNPDTEDYIMVLEYAEGGNFNNYLNENYKRFDWFNGLKVLTKIIEGLNKIHQDRMIHCDFHIGNILLTKKIRGIGIEIINDYINDIDDYNIIDDDYNTCISDMGLCRKIDDINEKSIYGVMPYVAPEVLNGKPYTQAADIYSFGMIMCWDLNPENRPNSIEIKEVIELFYNSLDQKFKNKKQHYEIENQFKETQESRKASFLLIKNNKSTTHTQAIYTSRLLNPFTKSLFDKSTVEITDFTNL</sequence>
<evidence type="ECO:0000313" key="7">
    <source>
        <dbReference type="Proteomes" id="UP000615446"/>
    </source>
</evidence>
<reference evidence="6" key="1">
    <citation type="submission" date="2019-10" db="EMBL/GenBank/DDBJ databases">
        <title>Conservation and host-specific expression of non-tandemly repeated heterogenous ribosome RNA gene in arbuscular mycorrhizal fungi.</title>
        <authorList>
            <person name="Maeda T."/>
            <person name="Kobayashi Y."/>
            <person name="Nakagawa T."/>
            <person name="Ezawa T."/>
            <person name="Yamaguchi K."/>
            <person name="Bino T."/>
            <person name="Nishimoto Y."/>
            <person name="Shigenobu S."/>
            <person name="Kawaguchi M."/>
        </authorList>
    </citation>
    <scope>NUCLEOTIDE SEQUENCE</scope>
    <source>
        <strain evidence="6">HR1</strain>
    </source>
</reference>
<dbReference type="InterPro" id="IPR001245">
    <property type="entry name" value="Ser-Thr/Tyr_kinase_cat_dom"/>
</dbReference>
<comment type="caution">
    <text evidence="6">The sequence shown here is derived from an EMBL/GenBank/DDBJ whole genome shotgun (WGS) entry which is preliminary data.</text>
</comment>
<keyword evidence="3 6" id="KW-0418">Kinase</keyword>
<keyword evidence="4" id="KW-0067">ATP-binding</keyword>
<dbReference type="Gene3D" id="1.10.510.10">
    <property type="entry name" value="Transferase(Phosphotransferase) domain 1"/>
    <property type="match status" value="1"/>
</dbReference>
<evidence type="ECO:0000259" key="5">
    <source>
        <dbReference type="PROSITE" id="PS50011"/>
    </source>
</evidence>
<dbReference type="GO" id="GO:0004674">
    <property type="term" value="F:protein serine/threonine kinase activity"/>
    <property type="evidence" value="ECO:0007669"/>
    <property type="project" value="TreeGrafter"/>
</dbReference>
<dbReference type="PANTHER" id="PTHR44329">
    <property type="entry name" value="SERINE/THREONINE-PROTEIN KINASE TNNI3K-RELATED"/>
    <property type="match status" value="1"/>
</dbReference>
<evidence type="ECO:0000313" key="6">
    <source>
        <dbReference type="EMBL" id="GES95351.1"/>
    </source>
</evidence>